<dbReference type="EMBL" id="CP002959">
    <property type="protein sequence ID" value="AFM13598.1"/>
    <property type="molecule type" value="Genomic_DNA"/>
</dbReference>
<evidence type="ECO:0000313" key="7">
    <source>
        <dbReference type="Proteomes" id="UP000006048"/>
    </source>
</evidence>
<sequence length="129" mass="13790">MANFPADLKYTKEHEWVKITGTTARVGITDYAQEALGDVVYVDFPKAGAEIKAMAVAGTIESVKAVSDIYQPLTGKIGAVNTELNKNPATVNQDPYQGGWLFEIEGISTDEVGALLDAAGYEAHLKTLA</sequence>
<dbReference type="NCBIfam" id="NF002270">
    <property type="entry name" value="PRK01202.1"/>
    <property type="match status" value="1"/>
</dbReference>
<dbReference type="CDD" id="cd06848">
    <property type="entry name" value="GCS_H"/>
    <property type="match status" value="1"/>
</dbReference>
<dbReference type="OrthoDB" id="9796712at2"/>
<dbReference type="HOGENOM" id="CLU_097408_2_0_12"/>
<dbReference type="InterPro" id="IPR002930">
    <property type="entry name" value="GCV_H"/>
</dbReference>
<feature type="domain" description="Lipoyl-binding" evidence="5">
    <location>
        <begin position="23"/>
        <end position="105"/>
    </location>
</feature>
<dbReference type="GO" id="GO:0005960">
    <property type="term" value="C:glycine cleavage complex"/>
    <property type="evidence" value="ECO:0007669"/>
    <property type="project" value="InterPro"/>
</dbReference>
<gene>
    <name evidence="3" type="primary">gcvH</name>
    <name evidence="6" type="ordered locus">Turpa_2959</name>
</gene>
<comment type="function">
    <text evidence="3">The glycine cleavage system catalyzes the degradation of glycine. The H protein shuttles the methylamine group of glycine from the P protein to the T protein.</text>
</comment>
<proteinExistence type="inferred from homology"/>
<dbReference type="AlphaFoldDB" id="I4B8J1"/>
<keyword evidence="2 3" id="KW-0450">Lipoyl</keyword>
<organism evidence="6 7">
    <name type="scientific">Turneriella parva (strain ATCC BAA-1111 / DSM 21527 / NCTC 11395 / H)</name>
    <name type="common">Leptospira parva</name>
    <dbReference type="NCBI Taxonomy" id="869212"/>
    <lineage>
        <taxon>Bacteria</taxon>
        <taxon>Pseudomonadati</taxon>
        <taxon>Spirochaetota</taxon>
        <taxon>Spirochaetia</taxon>
        <taxon>Leptospirales</taxon>
        <taxon>Leptospiraceae</taxon>
        <taxon>Turneriella</taxon>
    </lineage>
</organism>
<dbReference type="Gene3D" id="2.40.50.100">
    <property type="match status" value="1"/>
</dbReference>
<dbReference type="GO" id="GO:0009249">
    <property type="term" value="P:protein lipoylation"/>
    <property type="evidence" value="ECO:0007669"/>
    <property type="project" value="TreeGrafter"/>
</dbReference>
<dbReference type="InterPro" id="IPR011053">
    <property type="entry name" value="Single_hybrid_motif"/>
</dbReference>
<accession>I4B8J1</accession>
<dbReference type="SUPFAM" id="SSF51230">
    <property type="entry name" value="Single hybrid motif"/>
    <property type="match status" value="1"/>
</dbReference>
<dbReference type="PATRIC" id="fig|869212.3.peg.2983"/>
<dbReference type="PANTHER" id="PTHR11715:SF3">
    <property type="entry name" value="GLYCINE CLEAVAGE SYSTEM H PROTEIN-RELATED"/>
    <property type="match status" value="1"/>
</dbReference>
<dbReference type="HAMAP" id="MF_00272">
    <property type="entry name" value="GcvH"/>
    <property type="match status" value="1"/>
</dbReference>
<reference evidence="6 7" key="1">
    <citation type="submission" date="2012-06" db="EMBL/GenBank/DDBJ databases">
        <title>The complete chromosome of genome of Turneriella parva DSM 21527.</title>
        <authorList>
            <consortium name="US DOE Joint Genome Institute (JGI-PGF)"/>
            <person name="Lucas S."/>
            <person name="Han J."/>
            <person name="Lapidus A."/>
            <person name="Bruce D."/>
            <person name="Goodwin L."/>
            <person name="Pitluck S."/>
            <person name="Peters L."/>
            <person name="Kyrpides N."/>
            <person name="Mavromatis K."/>
            <person name="Ivanova N."/>
            <person name="Mikhailova N."/>
            <person name="Chertkov O."/>
            <person name="Detter J.C."/>
            <person name="Tapia R."/>
            <person name="Han C."/>
            <person name="Land M."/>
            <person name="Hauser L."/>
            <person name="Markowitz V."/>
            <person name="Cheng J.-F."/>
            <person name="Hugenholtz P."/>
            <person name="Woyke T."/>
            <person name="Wu D."/>
            <person name="Gronow S."/>
            <person name="Wellnitz S."/>
            <person name="Brambilla E."/>
            <person name="Klenk H.-P."/>
            <person name="Eisen J.A."/>
        </authorList>
    </citation>
    <scope>NUCLEOTIDE SEQUENCE [LARGE SCALE GENOMIC DNA]</scope>
    <source>
        <strain evidence="7">ATCC BAA-1111 / DSM 21527 / NCTC 11395 / H</strain>
    </source>
</reference>
<evidence type="ECO:0000256" key="2">
    <source>
        <dbReference type="ARBA" id="ARBA00022823"/>
    </source>
</evidence>
<protein>
    <recommendedName>
        <fullName evidence="3">Glycine cleavage system H protein</fullName>
    </recommendedName>
</protein>
<dbReference type="RefSeq" id="WP_014804100.1">
    <property type="nucleotide sequence ID" value="NC_018020.1"/>
</dbReference>
<comment type="cofactor">
    <cofactor evidence="3">
        <name>(R)-lipoate</name>
        <dbReference type="ChEBI" id="CHEBI:83088"/>
    </cofactor>
    <text evidence="3">Binds 1 lipoyl cofactor covalently.</text>
</comment>
<name>I4B8J1_TURPD</name>
<dbReference type="GO" id="GO:0005829">
    <property type="term" value="C:cytosol"/>
    <property type="evidence" value="ECO:0007669"/>
    <property type="project" value="TreeGrafter"/>
</dbReference>
<dbReference type="Pfam" id="PF01597">
    <property type="entry name" value="GCV_H"/>
    <property type="match status" value="1"/>
</dbReference>
<evidence type="ECO:0000313" key="6">
    <source>
        <dbReference type="EMBL" id="AFM13598.1"/>
    </source>
</evidence>
<comment type="subunit">
    <text evidence="3">The glycine cleavage system is composed of four proteins: P, T, L and H.</text>
</comment>
<dbReference type="InterPro" id="IPR000089">
    <property type="entry name" value="Biotin_lipoyl"/>
</dbReference>
<dbReference type="PROSITE" id="PS00189">
    <property type="entry name" value="LIPOYL"/>
    <property type="match status" value="1"/>
</dbReference>
<dbReference type="PANTHER" id="PTHR11715">
    <property type="entry name" value="GLYCINE CLEAVAGE SYSTEM H PROTEIN"/>
    <property type="match status" value="1"/>
</dbReference>
<dbReference type="GO" id="GO:0019464">
    <property type="term" value="P:glycine decarboxylation via glycine cleavage system"/>
    <property type="evidence" value="ECO:0007669"/>
    <property type="project" value="UniProtKB-UniRule"/>
</dbReference>
<evidence type="ECO:0000259" key="5">
    <source>
        <dbReference type="PROSITE" id="PS50968"/>
    </source>
</evidence>
<evidence type="ECO:0000256" key="4">
    <source>
        <dbReference type="PIRSR" id="PIRSR617453-50"/>
    </source>
</evidence>
<dbReference type="KEGG" id="tpx:Turpa_2959"/>
<dbReference type="InterPro" id="IPR033753">
    <property type="entry name" value="GCV_H/Fam206"/>
</dbReference>
<dbReference type="Proteomes" id="UP000006048">
    <property type="component" value="Chromosome"/>
</dbReference>
<evidence type="ECO:0000256" key="1">
    <source>
        <dbReference type="ARBA" id="ARBA00009249"/>
    </source>
</evidence>
<dbReference type="NCBIfam" id="TIGR00527">
    <property type="entry name" value="gcvH"/>
    <property type="match status" value="1"/>
</dbReference>
<dbReference type="PROSITE" id="PS50968">
    <property type="entry name" value="BIOTINYL_LIPOYL"/>
    <property type="match status" value="1"/>
</dbReference>
<evidence type="ECO:0000256" key="3">
    <source>
        <dbReference type="HAMAP-Rule" id="MF_00272"/>
    </source>
</evidence>
<dbReference type="STRING" id="869212.Turpa_2959"/>
<dbReference type="InterPro" id="IPR017453">
    <property type="entry name" value="GCV_H_sub"/>
</dbReference>
<keyword evidence="7" id="KW-1185">Reference proteome</keyword>
<feature type="modified residue" description="N6-lipoyllysine" evidence="3 4">
    <location>
        <position position="64"/>
    </location>
</feature>
<dbReference type="InterPro" id="IPR003016">
    <property type="entry name" value="2-oxoA_DH_lipoyl-BS"/>
</dbReference>
<comment type="similarity">
    <text evidence="1 3">Belongs to the GcvH family.</text>
</comment>